<dbReference type="Proteomes" id="UP000045782">
    <property type="component" value="Unassembled WGS sequence"/>
</dbReference>
<organism evidence="1 2">
    <name type="scientific">Mycobacteroides abscessus</name>
    <dbReference type="NCBI Taxonomy" id="36809"/>
    <lineage>
        <taxon>Bacteria</taxon>
        <taxon>Bacillati</taxon>
        <taxon>Actinomycetota</taxon>
        <taxon>Actinomycetes</taxon>
        <taxon>Mycobacteriales</taxon>
        <taxon>Mycobacteriaceae</taxon>
        <taxon>Mycobacteroides</taxon>
    </lineage>
</organism>
<dbReference type="AlphaFoldDB" id="A0A0U1AZT1"/>
<reference evidence="1 2" key="1">
    <citation type="submission" date="2015-03" db="EMBL/GenBank/DDBJ databases">
        <authorList>
            <person name="Murphy D."/>
        </authorList>
    </citation>
    <scope>NUCLEOTIDE SEQUENCE [LARGE SCALE GENOMIC DNA]</scope>
    <source>
        <strain evidence="1 2">PAP088</strain>
    </source>
</reference>
<gene>
    <name evidence="1" type="ORF">ERS075579_00848</name>
</gene>
<protein>
    <submittedName>
        <fullName evidence="1">Protein of uncharacterized function (DUF1814)</fullName>
    </submittedName>
</protein>
<dbReference type="InterPro" id="IPR043519">
    <property type="entry name" value="NT_sf"/>
</dbReference>
<dbReference type="Gene3D" id="3.30.460.40">
    <property type="match status" value="1"/>
</dbReference>
<dbReference type="InterPro" id="IPR039498">
    <property type="entry name" value="NTP_transf_5"/>
</dbReference>
<evidence type="ECO:0000313" key="1">
    <source>
        <dbReference type="EMBL" id="CPV36934.1"/>
    </source>
</evidence>
<proteinExistence type="predicted"/>
<dbReference type="Pfam" id="PF14907">
    <property type="entry name" value="NTP_transf_5"/>
    <property type="match status" value="1"/>
</dbReference>
<dbReference type="EMBL" id="CSWP01000001">
    <property type="protein sequence ID" value="CPV36934.1"/>
    <property type="molecule type" value="Genomic_DNA"/>
</dbReference>
<accession>A0A0U1AZT1</accession>
<dbReference type="RefSeq" id="WP_016895519.1">
    <property type="nucleotide sequence ID" value="NZ_CSVC01000031.1"/>
</dbReference>
<dbReference type="SUPFAM" id="SSF81301">
    <property type="entry name" value="Nucleotidyltransferase"/>
    <property type="match status" value="1"/>
</dbReference>
<name>A0A0U1AZT1_9MYCO</name>
<evidence type="ECO:0000313" key="2">
    <source>
        <dbReference type="Proteomes" id="UP000045782"/>
    </source>
</evidence>
<sequence length="268" mass="29500">MNEQALLRTLTRVVTALSQQDIAFAVAGGCAVYARGGPVTTHDIDIFLREQDVPSAAAALHHAGLRLEDPPESWLTKAYDGSVLVDLIFCPNDRPVDADFLARAESMQIGPTRAPVVTETDLMVDKLLVLDSHRCDFGPVLRIARAIREQVDWRQVYRSTEQSPYAAAFLNLLVGLAIVDLDNVGVRDIRQYDEAEIRKRFAQDGRTAELGVQVTFNGDTLALDGEVDCSHRRDMLAVVAREYAPGIQIRNMVRVSDTGKPGPAEMIS</sequence>